<feature type="transmembrane region" description="Helical" evidence="1">
    <location>
        <begin position="103"/>
        <end position="123"/>
    </location>
</feature>
<reference evidence="3" key="1">
    <citation type="journal article" date="2019" name="Int. J. Syst. Evol. Microbiol.">
        <title>The Global Catalogue of Microorganisms (GCM) 10K type strain sequencing project: providing services to taxonomists for standard genome sequencing and annotation.</title>
        <authorList>
            <consortium name="The Broad Institute Genomics Platform"/>
            <consortium name="The Broad Institute Genome Sequencing Center for Infectious Disease"/>
            <person name="Wu L."/>
            <person name="Ma J."/>
        </authorList>
    </citation>
    <scope>NUCLEOTIDE SEQUENCE [LARGE SCALE GENOMIC DNA]</scope>
    <source>
        <strain evidence="3">CCM 8912</strain>
    </source>
</reference>
<dbReference type="InterPro" id="IPR021697">
    <property type="entry name" value="DUF3278"/>
</dbReference>
<keyword evidence="1" id="KW-0812">Transmembrane</keyword>
<evidence type="ECO:0000256" key="1">
    <source>
        <dbReference type="SAM" id="Phobius"/>
    </source>
</evidence>
<organism evidence="2 3">
    <name type="scientific">Lacticaseibacillus hegangensis</name>
    <dbReference type="NCBI Taxonomy" id="2486010"/>
    <lineage>
        <taxon>Bacteria</taxon>
        <taxon>Bacillati</taxon>
        <taxon>Bacillota</taxon>
        <taxon>Bacilli</taxon>
        <taxon>Lactobacillales</taxon>
        <taxon>Lactobacillaceae</taxon>
        <taxon>Lacticaseibacillus</taxon>
    </lineage>
</organism>
<keyword evidence="1" id="KW-0472">Membrane</keyword>
<dbReference type="Proteomes" id="UP001597212">
    <property type="component" value="Unassembled WGS sequence"/>
</dbReference>
<name>A0ABW4CVP8_9LACO</name>
<proteinExistence type="predicted"/>
<evidence type="ECO:0000313" key="3">
    <source>
        <dbReference type="Proteomes" id="UP001597212"/>
    </source>
</evidence>
<accession>A0ABW4CVP8</accession>
<keyword evidence="1" id="KW-1133">Transmembrane helix</keyword>
<dbReference type="Pfam" id="PF11683">
    <property type="entry name" value="DUF3278"/>
    <property type="match status" value="1"/>
</dbReference>
<feature type="transmembrane region" description="Helical" evidence="1">
    <location>
        <begin position="28"/>
        <end position="49"/>
    </location>
</feature>
<dbReference type="EMBL" id="JBHTOK010000017">
    <property type="protein sequence ID" value="MFD1440535.1"/>
    <property type="molecule type" value="Genomic_DNA"/>
</dbReference>
<dbReference type="RefSeq" id="WP_125757854.1">
    <property type="nucleotide sequence ID" value="NZ_JBHTOK010000017.1"/>
</dbReference>
<gene>
    <name evidence="2" type="ORF">ACFQ5K_03910</name>
</gene>
<feature type="transmembrane region" description="Helical" evidence="1">
    <location>
        <begin position="129"/>
        <end position="150"/>
    </location>
</feature>
<keyword evidence="3" id="KW-1185">Reference proteome</keyword>
<evidence type="ECO:0000313" key="2">
    <source>
        <dbReference type="EMBL" id="MFD1440535.1"/>
    </source>
</evidence>
<comment type="caution">
    <text evidence="2">The sequence shown here is derived from an EMBL/GenBank/DDBJ whole genome shotgun (WGS) entry which is preliminary data.</text>
</comment>
<sequence length="164" mass="18224">MKKSWMDRFVIYCWGITQPYDEHARAEVGHISTVALLLLIISEFLVLMIQAIFNIGWLNVVALVILLIAMVWVSVAIRKAGLTAIETTQANLPHTLHQIKRDAVKYGISFGLIVASMMVLIDATEGDSVKWVFALAMGGVGGIFFGLGTYQNEKKQMRVLPDDD</sequence>
<protein>
    <submittedName>
        <fullName evidence="2">DUF3278 domain-containing protein</fullName>
    </submittedName>
</protein>
<feature type="transmembrane region" description="Helical" evidence="1">
    <location>
        <begin position="55"/>
        <end position="77"/>
    </location>
</feature>